<dbReference type="EMBL" id="SETE01000006">
    <property type="protein sequence ID" value="RYM32334.1"/>
    <property type="molecule type" value="Genomic_DNA"/>
</dbReference>
<dbReference type="PROSITE" id="PS51257">
    <property type="entry name" value="PROKAR_LIPOPROTEIN"/>
    <property type="match status" value="1"/>
</dbReference>
<dbReference type="AlphaFoldDB" id="A0A4Q4KJ91"/>
<dbReference type="SUPFAM" id="SSF82185">
    <property type="entry name" value="Histone H3 K4-specific methyltransferase SET7/9 N-terminal domain"/>
    <property type="match status" value="1"/>
</dbReference>
<dbReference type="Proteomes" id="UP000293952">
    <property type="component" value="Unassembled WGS sequence"/>
</dbReference>
<keyword evidence="1" id="KW-0732">Signal</keyword>
<feature type="signal peptide" evidence="1">
    <location>
        <begin position="1"/>
        <end position="18"/>
    </location>
</feature>
<proteinExistence type="predicted"/>
<evidence type="ECO:0008006" key="4">
    <source>
        <dbReference type="Google" id="ProtNLM"/>
    </source>
</evidence>
<evidence type="ECO:0000256" key="1">
    <source>
        <dbReference type="SAM" id="SignalP"/>
    </source>
</evidence>
<reference evidence="2 3" key="1">
    <citation type="submission" date="2019-02" db="EMBL/GenBank/DDBJ databases">
        <title>Genome sequence of the sea-ice species Brumimicrobium glaciale.</title>
        <authorList>
            <person name="Bowman J.P."/>
        </authorList>
    </citation>
    <scope>NUCLEOTIDE SEQUENCE [LARGE SCALE GENOMIC DNA]</scope>
    <source>
        <strain evidence="2 3">IC156</strain>
    </source>
</reference>
<organism evidence="2 3">
    <name type="scientific">Brumimicrobium glaciale</name>
    <dbReference type="NCBI Taxonomy" id="200475"/>
    <lineage>
        <taxon>Bacteria</taxon>
        <taxon>Pseudomonadati</taxon>
        <taxon>Bacteroidota</taxon>
        <taxon>Flavobacteriia</taxon>
        <taxon>Flavobacteriales</taxon>
        <taxon>Crocinitomicaceae</taxon>
        <taxon>Brumimicrobium</taxon>
    </lineage>
</organism>
<sequence>MKKYLFLVLILMVFTACSEEEKPKRPEVKMEYRPLVTEDDNGKYMEWYPGHKQLKMTGRNNKNGERVGIWKYYSERGVELSITVYNNGLRDGHTVVKYPNGAVHYSGEYLNDEPIGVWKFYNEEGQLIDTKDYSNL</sequence>
<protein>
    <recommendedName>
        <fullName evidence="4">Toxin-antitoxin system YwqK family antitoxin</fullName>
    </recommendedName>
</protein>
<gene>
    <name evidence="2" type="ORF">ERX46_13710</name>
</gene>
<evidence type="ECO:0000313" key="2">
    <source>
        <dbReference type="EMBL" id="RYM32334.1"/>
    </source>
</evidence>
<dbReference type="RefSeq" id="WP_130094444.1">
    <property type="nucleotide sequence ID" value="NZ_SETE01000006.1"/>
</dbReference>
<name>A0A4Q4KJ91_9FLAO</name>
<feature type="chain" id="PRO_5020829668" description="Toxin-antitoxin system YwqK family antitoxin" evidence="1">
    <location>
        <begin position="19"/>
        <end position="136"/>
    </location>
</feature>
<comment type="caution">
    <text evidence="2">The sequence shown here is derived from an EMBL/GenBank/DDBJ whole genome shotgun (WGS) entry which is preliminary data.</text>
</comment>
<evidence type="ECO:0000313" key="3">
    <source>
        <dbReference type="Proteomes" id="UP000293952"/>
    </source>
</evidence>
<dbReference type="Gene3D" id="3.90.930.1">
    <property type="match status" value="1"/>
</dbReference>
<keyword evidence="3" id="KW-1185">Reference proteome</keyword>
<accession>A0A4Q4KJ91</accession>
<dbReference type="OrthoDB" id="1467310at2"/>